<reference evidence="1 2" key="1">
    <citation type="journal article" date="2021" name="Elife">
        <title>Chloroplast acquisition without the gene transfer in kleptoplastic sea slugs, Plakobranchus ocellatus.</title>
        <authorList>
            <person name="Maeda T."/>
            <person name="Takahashi S."/>
            <person name="Yoshida T."/>
            <person name="Shimamura S."/>
            <person name="Takaki Y."/>
            <person name="Nagai Y."/>
            <person name="Toyoda A."/>
            <person name="Suzuki Y."/>
            <person name="Arimoto A."/>
            <person name="Ishii H."/>
            <person name="Satoh N."/>
            <person name="Nishiyama T."/>
            <person name="Hasebe M."/>
            <person name="Maruyama T."/>
            <person name="Minagawa J."/>
            <person name="Obokata J."/>
            <person name="Shigenobu S."/>
        </authorList>
    </citation>
    <scope>NUCLEOTIDE SEQUENCE [LARGE SCALE GENOMIC DNA]</scope>
</reference>
<comment type="caution">
    <text evidence="1">The sequence shown here is derived from an EMBL/GenBank/DDBJ whole genome shotgun (WGS) entry which is preliminary data.</text>
</comment>
<accession>A0AAV4FIA4</accession>
<proteinExistence type="predicted"/>
<dbReference type="AlphaFoldDB" id="A0AAV4FIA4"/>
<sequence>MSRAAVLLNNTSECFGSKVRVCQGCLNSPVGLLNLHPENIMIQALYSAKPSIAIGWRTIRNLKLADDINLTGGPKNELKKTQIDCQIVHVHISWRSVAKIGNYGKFMINSGENTAP</sequence>
<protein>
    <submittedName>
        <fullName evidence="1">Uncharacterized protein</fullName>
    </submittedName>
</protein>
<dbReference type="EMBL" id="BMAT01007869">
    <property type="protein sequence ID" value="GFR73133.1"/>
    <property type="molecule type" value="Genomic_DNA"/>
</dbReference>
<dbReference type="Proteomes" id="UP000762676">
    <property type="component" value="Unassembled WGS sequence"/>
</dbReference>
<evidence type="ECO:0000313" key="1">
    <source>
        <dbReference type="EMBL" id="GFR73133.1"/>
    </source>
</evidence>
<name>A0AAV4FIA4_9GAST</name>
<gene>
    <name evidence="1" type="ORF">ElyMa_003858900</name>
</gene>
<evidence type="ECO:0000313" key="2">
    <source>
        <dbReference type="Proteomes" id="UP000762676"/>
    </source>
</evidence>
<organism evidence="1 2">
    <name type="scientific">Elysia marginata</name>
    <dbReference type="NCBI Taxonomy" id="1093978"/>
    <lineage>
        <taxon>Eukaryota</taxon>
        <taxon>Metazoa</taxon>
        <taxon>Spiralia</taxon>
        <taxon>Lophotrochozoa</taxon>
        <taxon>Mollusca</taxon>
        <taxon>Gastropoda</taxon>
        <taxon>Heterobranchia</taxon>
        <taxon>Euthyneura</taxon>
        <taxon>Panpulmonata</taxon>
        <taxon>Sacoglossa</taxon>
        <taxon>Placobranchoidea</taxon>
        <taxon>Plakobranchidae</taxon>
        <taxon>Elysia</taxon>
    </lineage>
</organism>
<keyword evidence="2" id="KW-1185">Reference proteome</keyword>